<protein>
    <submittedName>
        <fullName evidence="1">Uncharacterized protein</fullName>
    </submittedName>
</protein>
<evidence type="ECO:0000313" key="1">
    <source>
        <dbReference type="EMBL" id="KAH3718295.1"/>
    </source>
</evidence>
<accession>A0A9D4HGK6</accession>
<name>A0A9D4HGK6_DREPO</name>
<sequence length="231" mass="26035">MKCLEKIKQSETYLNDNYVQVEKSLAFQADSYVQQYLSKLSALGRFVVSTLAIHLQCDPDQVLTVHEMSDLYVNCKGSVFRAARMLTSNSGAVKSLMIDRSVTAICFLSNDQIFVADKYCNNIKLLNHQYQVVSEYTFTAHPHDICQITPSEVAVVVNDDKTHEVQFVSVNDGRLVIGTNLKFEHSCFGIARYRKNLYLTAETALYKYSISGTRLNKLYEDKTAGATGNIK</sequence>
<organism evidence="1 2">
    <name type="scientific">Dreissena polymorpha</name>
    <name type="common">Zebra mussel</name>
    <name type="synonym">Mytilus polymorpha</name>
    <dbReference type="NCBI Taxonomy" id="45954"/>
    <lineage>
        <taxon>Eukaryota</taxon>
        <taxon>Metazoa</taxon>
        <taxon>Spiralia</taxon>
        <taxon>Lophotrochozoa</taxon>
        <taxon>Mollusca</taxon>
        <taxon>Bivalvia</taxon>
        <taxon>Autobranchia</taxon>
        <taxon>Heteroconchia</taxon>
        <taxon>Euheterodonta</taxon>
        <taxon>Imparidentia</taxon>
        <taxon>Neoheterodontei</taxon>
        <taxon>Myida</taxon>
        <taxon>Dreissenoidea</taxon>
        <taxon>Dreissenidae</taxon>
        <taxon>Dreissena</taxon>
    </lineage>
</organism>
<evidence type="ECO:0000313" key="2">
    <source>
        <dbReference type="Proteomes" id="UP000828390"/>
    </source>
</evidence>
<keyword evidence="2" id="KW-1185">Reference proteome</keyword>
<reference evidence="1" key="2">
    <citation type="submission" date="2020-11" db="EMBL/GenBank/DDBJ databases">
        <authorList>
            <person name="McCartney M.A."/>
            <person name="Auch B."/>
            <person name="Kono T."/>
            <person name="Mallez S."/>
            <person name="Becker A."/>
            <person name="Gohl D.M."/>
            <person name="Silverstein K.A.T."/>
            <person name="Koren S."/>
            <person name="Bechman K.B."/>
            <person name="Herman A."/>
            <person name="Abrahante J.E."/>
            <person name="Garbe J."/>
        </authorList>
    </citation>
    <scope>NUCLEOTIDE SEQUENCE</scope>
    <source>
        <strain evidence="1">Duluth1</strain>
        <tissue evidence="1">Whole animal</tissue>
    </source>
</reference>
<dbReference type="AlphaFoldDB" id="A0A9D4HGK6"/>
<gene>
    <name evidence="1" type="ORF">DPMN_061098</name>
</gene>
<dbReference type="Proteomes" id="UP000828390">
    <property type="component" value="Unassembled WGS sequence"/>
</dbReference>
<proteinExistence type="predicted"/>
<comment type="caution">
    <text evidence="1">The sequence shown here is derived from an EMBL/GenBank/DDBJ whole genome shotgun (WGS) entry which is preliminary data.</text>
</comment>
<reference evidence="1" key="1">
    <citation type="journal article" date="2019" name="bioRxiv">
        <title>The Genome of the Zebra Mussel, Dreissena polymorpha: A Resource for Invasive Species Research.</title>
        <authorList>
            <person name="McCartney M.A."/>
            <person name="Auch B."/>
            <person name="Kono T."/>
            <person name="Mallez S."/>
            <person name="Zhang Y."/>
            <person name="Obille A."/>
            <person name="Becker A."/>
            <person name="Abrahante J.E."/>
            <person name="Garbe J."/>
            <person name="Badalamenti J.P."/>
            <person name="Herman A."/>
            <person name="Mangelson H."/>
            <person name="Liachko I."/>
            <person name="Sullivan S."/>
            <person name="Sone E.D."/>
            <person name="Koren S."/>
            <person name="Silverstein K.A.T."/>
            <person name="Beckman K.B."/>
            <person name="Gohl D.M."/>
        </authorList>
    </citation>
    <scope>NUCLEOTIDE SEQUENCE</scope>
    <source>
        <strain evidence="1">Duluth1</strain>
        <tissue evidence="1">Whole animal</tissue>
    </source>
</reference>
<dbReference type="EMBL" id="JAIWYP010000013">
    <property type="protein sequence ID" value="KAH3718295.1"/>
    <property type="molecule type" value="Genomic_DNA"/>
</dbReference>